<sequence length="503" mass="56844">MQPFLRRFMSLKRPSVMKPLIAVVGATGTGKSKLAVDLASRFNGEIINGDAMQMYRGLPIITNQIPVEERNGIPHHLISCVELDEQPWFVGRFRSESLRLIDDIHARGKTPVLVGGTHYYTQAVLFKDQLLGEDATADDVPEEAENRLTEDNNPKSSTKWPILDAPTEVVLQKLREVDPVMADRWHPNEARKIRRSLEIYFQTGRPASEIYAEQQRTKQAALTRDDSLTGAGHLRFPTMIFWVHSEKETLNTRLDKRVDAMLEQGLMTEARQMSDYLQGKKAQGVSVDQSRGVWVSIGYKELAPYLEALYAGSVDEAELENLKKSGVESIKTATRQYAMSQIKWIRNKLWQALADASSTNRLYLLDSTNVDAWEQNITEPSERLVRALLEDEPTPDPKSLSELARTVLGAKESQPQKESGSVTKCRTCDICHKTMMGDEQWQIHINGSVHRRALKSAAKRAARDEYLRKRQKLLHEGQENGPESPAEPDLQAPPVPSRQIDKQ</sequence>
<keyword evidence="3 6" id="KW-0547">Nucleotide-binding</keyword>
<evidence type="ECO:0000259" key="8">
    <source>
        <dbReference type="Pfam" id="PF12874"/>
    </source>
</evidence>
<feature type="region of interest" description="Disordered" evidence="7">
    <location>
        <begin position="140"/>
        <end position="160"/>
    </location>
</feature>
<comment type="caution">
    <text evidence="9">The sequence shown here is derived from an EMBL/GenBank/DDBJ whole genome shotgun (WGS) entry which is preliminary data.</text>
</comment>
<dbReference type="GO" id="GO:0006400">
    <property type="term" value="P:tRNA modification"/>
    <property type="evidence" value="ECO:0007669"/>
    <property type="project" value="TreeGrafter"/>
</dbReference>
<dbReference type="VEuPathDB" id="FungiDB:An15g00230"/>
<evidence type="ECO:0000313" key="9">
    <source>
        <dbReference type="EMBL" id="GAQ41158.1"/>
    </source>
</evidence>
<evidence type="ECO:0000256" key="1">
    <source>
        <dbReference type="ARBA" id="ARBA00005842"/>
    </source>
</evidence>
<organism evidence="9 10">
    <name type="scientific">Aspergillus niger</name>
    <dbReference type="NCBI Taxonomy" id="5061"/>
    <lineage>
        <taxon>Eukaryota</taxon>
        <taxon>Fungi</taxon>
        <taxon>Dikarya</taxon>
        <taxon>Ascomycota</taxon>
        <taxon>Pezizomycotina</taxon>
        <taxon>Eurotiomycetes</taxon>
        <taxon>Eurotiomycetidae</taxon>
        <taxon>Eurotiales</taxon>
        <taxon>Aspergillaceae</taxon>
        <taxon>Aspergillus</taxon>
        <taxon>Aspergillus subgen. Circumdati</taxon>
    </lineage>
</organism>
<evidence type="ECO:0000256" key="6">
    <source>
        <dbReference type="RuleBase" id="RU003785"/>
    </source>
</evidence>
<evidence type="ECO:0000256" key="2">
    <source>
        <dbReference type="ARBA" id="ARBA00022679"/>
    </source>
</evidence>
<comment type="similarity">
    <text evidence="1 6">Belongs to the IPP transferase family.</text>
</comment>
<dbReference type="Proteomes" id="UP000068243">
    <property type="component" value="Unassembled WGS sequence"/>
</dbReference>
<dbReference type="Pfam" id="PF12874">
    <property type="entry name" value="zf-met"/>
    <property type="match status" value="1"/>
</dbReference>
<dbReference type="OrthoDB" id="775260at2759"/>
<dbReference type="Pfam" id="PF01715">
    <property type="entry name" value="IPPT"/>
    <property type="match status" value="1"/>
</dbReference>
<reference evidence="10" key="1">
    <citation type="journal article" date="2016" name="Genome Announc.">
        <title>Draft genome sequence of Aspergillus niger strain An76.</title>
        <authorList>
            <person name="Gong W."/>
            <person name="Cheng Z."/>
            <person name="Zhang H."/>
            <person name="Liu L."/>
            <person name="Gao P."/>
            <person name="Wang L."/>
        </authorList>
    </citation>
    <scope>NUCLEOTIDE SEQUENCE [LARGE SCALE GENOMIC DNA]</scope>
    <source>
        <strain evidence="10">An76</strain>
    </source>
</reference>
<dbReference type="InterPro" id="IPR039657">
    <property type="entry name" value="Dimethylallyltransferase"/>
</dbReference>
<dbReference type="PaxDb" id="5061-CADANGAP00011479"/>
<feature type="domain" description="C2H2-type" evidence="8">
    <location>
        <begin position="427"/>
        <end position="450"/>
    </location>
</feature>
<dbReference type="InterPro" id="IPR036236">
    <property type="entry name" value="Znf_C2H2_sf"/>
</dbReference>
<keyword evidence="5" id="KW-0819">tRNA processing</keyword>
<dbReference type="InterPro" id="IPR030666">
    <property type="entry name" value="IPP_transferase_euk"/>
</dbReference>
<feature type="compositionally biased region" description="Basic and acidic residues" evidence="7">
    <location>
        <begin position="461"/>
        <end position="478"/>
    </location>
</feature>
<proteinExistence type="inferred from homology"/>
<evidence type="ECO:0000256" key="5">
    <source>
        <dbReference type="RuleBase" id="RU003783"/>
    </source>
</evidence>
<dbReference type="GO" id="GO:0005739">
    <property type="term" value="C:mitochondrion"/>
    <property type="evidence" value="ECO:0007669"/>
    <property type="project" value="TreeGrafter"/>
</dbReference>
<evidence type="ECO:0000256" key="7">
    <source>
        <dbReference type="SAM" id="MobiDB-lite"/>
    </source>
</evidence>
<dbReference type="PANTHER" id="PTHR11088">
    <property type="entry name" value="TRNA DIMETHYLALLYLTRANSFERASE"/>
    <property type="match status" value="1"/>
</dbReference>
<protein>
    <recommendedName>
        <fullName evidence="5">tRNA dimethylallyltransferase</fullName>
        <ecNumber evidence="5">2.5.1.75</ecNumber>
    </recommendedName>
</protein>
<dbReference type="NCBIfam" id="TIGR00174">
    <property type="entry name" value="miaA"/>
    <property type="match status" value="1"/>
</dbReference>
<dbReference type="Gene3D" id="3.40.50.300">
    <property type="entry name" value="P-loop containing nucleotide triphosphate hydrolases"/>
    <property type="match status" value="1"/>
</dbReference>
<evidence type="ECO:0000256" key="3">
    <source>
        <dbReference type="ARBA" id="ARBA00022741"/>
    </source>
</evidence>
<dbReference type="FunFam" id="1.10.20.140:FF:000003">
    <property type="entry name" value="tRNA dimethylallyltransferase"/>
    <property type="match status" value="1"/>
</dbReference>
<dbReference type="SUPFAM" id="SSF57667">
    <property type="entry name" value="beta-beta-alpha zinc fingers"/>
    <property type="match status" value="1"/>
</dbReference>
<evidence type="ECO:0000256" key="4">
    <source>
        <dbReference type="ARBA" id="ARBA00022840"/>
    </source>
</evidence>
<dbReference type="OMA" id="WGLHLKS"/>
<dbReference type="GO" id="GO:0052381">
    <property type="term" value="F:tRNA dimethylallyltransferase activity"/>
    <property type="evidence" value="ECO:0007669"/>
    <property type="project" value="UniProtKB-EC"/>
</dbReference>
<dbReference type="Gene3D" id="1.10.20.140">
    <property type="match status" value="1"/>
</dbReference>
<feature type="compositionally biased region" description="Basic and acidic residues" evidence="7">
    <location>
        <begin position="144"/>
        <end position="153"/>
    </location>
</feature>
<keyword evidence="4 6" id="KW-0067">ATP-binding</keyword>
<accession>A0A100IH57</accession>
<evidence type="ECO:0000313" key="10">
    <source>
        <dbReference type="Proteomes" id="UP000068243"/>
    </source>
</evidence>
<dbReference type="VEuPathDB" id="FungiDB:M747DRAFT_322062"/>
<name>A0A100IH57_ASPNG</name>
<dbReference type="VEuPathDB" id="FungiDB:ATCC64974_32600"/>
<dbReference type="InterPro" id="IPR027417">
    <property type="entry name" value="P-loop_NTPase"/>
</dbReference>
<dbReference type="InterPro" id="IPR018022">
    <property type="entry name" value="IPT"/>
</dbReference>
<dbReference type="HAMAP" id="MF_00185">
    <property type="entry name" value="IPP_trans"/>
    <property type="match status" value="1"/>
</dbReference>
<dbReference type="PANTHER" id="PTHR11088:SF89">
    <property type="entry name" value="TRNA DIMETHYLALLYLTRANSFERASE"/>
    <property type="match status" value="1"/>
</dbReference>
<dbReference type="VEuPathDB" id="FungiDB:ASPNIDRAFT2_1163634"/>
<dbReference type="EC" id="2.5.1.75" evidence="5"/>
<keyword evidence="2 6" id="KW-0808">Transferase</keyword>
<comment type="catalytic activity">
    <reaction evidence="5">
        <text>adenosine(37) in tRNA + dimethylallyl diphosphate = N(6)-dimethylallyladenosine(37) in tRNA + diphosphate</text>
        <dbReference type="Rhea" id="RHEA:26482"/>
        <dbReference type="Rhea" id="RHEA-COMP:10162"/>
        <dbReference type="Rhea" id="RHEA-COMP:10375"/>
        <dbReference type="ChEBI" id="CHEBI:33019"/>
        <dbReference type="ChEBI" id="CHEBI:57623"/>
        <dbReference type="ChEBI" id="CHEBI:74411"/>
        <dbReference type="ChEBI" id="CHEBI:74415"/>
        <dbReference type="EC" id="2.5.1.75"/>
    </reaction>
</comment>
<dbReference type="PIRSF" id="PIRSF039110">
    <property type="entry name" value="IPP_transferase"/>
    <property type="match status" value="1"/>
</dbReference>
<dbReference type="EMBL" id="BCMY01000005">
    <property type="protein sequence ID" value="GAQ41158.1"/>
    <property type="molecule type" value="Genomic_DNA"/>
</dbReference>
<feature type="region of interest" description="Disordered" evidence="7">
    <location>
        <begin position="461"/>
        <end position="503"/>
    </location>
</feature>
<dbReference type="InterPro" id="IPR013087">
    <property type="entry name" value="Znf_C2H2_type"/>
</dbReference>
<dbReference type="GO" id="GO:0005524">
    <property type="term" value="F:ATP binding"/>
    <property type="evidence" value="ECO:0007669"/>
    <property type="project" value="UniProtKB-KW"/>
</dbReference>
<dbReference type="SUPFAM" id="SSF52540">
    <property type="entry name" value="P-loop containing nucleoside triphosphate hydrolases"/>
    <property type="match status" value="1"/>
</dbReference>
<dbReference type="AlphaFoldDB" id="A0A100IH57"/>
<dbReference type="Gene3D" id="3.30.160.60">
    <property type="entry name" value="Classic Zinc Finger"/>
    <property type="match status" value="1"/>
</dbReference>
<gene>
    <name evidence="9" type="ORF">ABL_04023</name>
</gene>